<dbReference type="PANTHER" id="PTHR34183">
    <property type="entry name" value="ENDOLYTIC PEPTIDOGLYCAN TRANSGLYCOSYLASE RLPA"/>
    <property type="match status" value="1"/>
</dbReference>
<dbReference type="HAMAP" id="MF_02071">
    <property type="entry name" value="RlpA"/>
    <property type="match status" value="1"/>
</dbReference>
<dbReference type="Proteomes" id="UP000199354">
    <property type="component" value="Unassembled WGS sequence"/>
</dbReference>
<dbReference type="EC" id="4.2.2.-" evidence="3"/>
<reference evidence="7 8" key="1">
    <citation type="submission" date="2016-10" db="EMBL/GenBank/DDBJ databases">
        <authorList>
            <person name="de Groot N.N."/>
        </authorList>
    </citation>
    <scope>NUCLEOTIDE SEQUENCE [LARGE SCALE GENOMIC DNA]</scope>
    <source>
        <strain evidence="7 8">CGMCC 1.7031</strain>
    </source>
</reference>
<accession>A0A1G5H107</accession>
<keyword evidence="2 3" id="KW-0961">Cell wall biogenesis/degradation</keyword>
<protein>
    <recommendedName>
        <fullName evidence="3">Probable endolytic peptidoglycan transglycosylase RlpA</fullName>
        <ecNumber evidence="3">4.2.2.-</ecNumber>
    </recommendedName>
</protein>
<keyword evidence="8" id="KW-1185">Reference proteome</keyword>
<dbReference type="GO" id="GO:0071555">
    <property type="term" value="P:cell wall organization"/>
    <property type="evidence" value="ECO:0007669"/>
    <property type="project" value="UniProtKB-KW"/>
</dbReference>
<dbReference type="Gene3D" id="2.40.40.10">
    <property type="entry name" value="RlpA-like domain"/>
    <property type="match status" value="1"/>
</dbReference>
<dbReference type="InterPro" id="IPR009009">
    <property type="entry name" value="RlpA-like_DPBB"/>
</dbReference>
<dbReference type="RefSeq" id="WP_091141886.1">
    <property type="nucleotide sequence ID" value="NZ_FMVF01000007.1"/>
</dbReference>
<dbReference type="PANTHER" id="PTHR34183:SF8">
    <property type="entry name" value="ENDOLYTIC PEPTIDOGLYCAN TRANSGLYCOSYLASE RLPA-RELATED"/>
    <property type="match status" value="1"/>
</dbReference>
<comment type="similarity">
    <text evidence="3 4">Belongs to the RlpA family.</text>
</comment>
<dbReference type="AlphaFoldDB" id="A0A1G5H107"/>
<sequence>MNFKKNLFVLFLAAFSAACFGQAKPIEKKITPNPRSKDTLKNLTVKAEPALIDTLTNISLKFKPYKKAVHASYYHNKFNGRRTASGARFDNQKYTAAHRKLPFGTMLRVTNEKNGKSVVVEVTDRGPFTRGREIDLTRKAFMEIADNKNSGSMSVTIEEEMPR</sequence>
<dbReference type="GO" id="GO:0008932">
    <property type="term" value="F:lytic endotransglycosylase activity"/>
    <property type="evidence" value="ECO:0007669"/>
    <property type="project" value="UniProtKB-UniRule"/>
</dbReference>
<dbReference type="CDD" id="cd22268">
    <property type="entry name" value="DPBB_RlpA-like"/>
    <property type="match status" value="1"/>
</dbReference>
<dbReference type="PROSITE" id="PS51257">
    <property type="entry name" value="PROKAR_LIPOPROTEIN"/>
    <property type="match status" value="1"/>
</dbReference>
<dbReference type="Pfam" id="PF03330">
    <property type="entry name" value="DPBB_1"/>
    <property type="match status" value="1"/>
</dbReference>
<name>A0A1G5H107_9FLAO</name>
<feature type="domain" description="RlpA-like protein double-psi beta-barrel" evidence="6">
    <location>
        <begin position="67"/>
        <end position="156"/>
    </location>
</feature>
<gene>
    <name evidence="3" type="primary">rlpA</name>
    <name evidence="7" type="ORF">SAMN02927903_01714</name>
</gene>
<evidence type="ECO:0000256" key="1">
    <source>
        <dbReference type="ARBA" id="ARBA00023239"/>
    </source>
</evidence>
<dbReference type="NCBIfam" id="TIGR00413">
    <property type="entry name" value="rlpA"/>
    <property type="match status" value="1"/>
</dbReference>
<comment type="function">
    <text evidence="3">Lytic transglycosylase with a strong preference for naked glycan strands that lack stem peptides.</text>
</comment>
<evidence type="ECO:0000256" key="3">
    <source>
        <dbReference type="HAMAP-Rule" id="MF_02071"/>
    </source>
</evidence>
<evidence type="ECO:0000313" key="7">
    <source>
        <dbReference type="EMBL" id="SCY57347.1"/>
    </source>
</evidence>
<evidence type="ECO:0000256" key="2">
    <source>
        <dbReference type="ARBA" id="ARBA00023316"/>
    </source>
</evidence>
<dbReference type="InterPro" id="IPR012997">
    <property type="entry name" value="RplA"/>
</dbReference>
<keyword evidence="3" id="KW-0472">Membrane</keyword>
<evidence type="ECO:0000259" key="6">
    <source>
        <dbReference type="Pfam" id="PF03330"/>
    </source>
</evidence>
<keyword evidence="3 7" id="KW-0449">Lipoprotein</keyword>
<dbReference type="GO" id="GO:0000270">
    <property type="term" value="P:peptidoglycan metabolic process"/>
    <property type="evidence" value="ECO:0007669"/>
    <property type="project" value="UniProtKB-UniRule"/>
</dbReference>
<proteinExistence type="inferred from homology"/>
<dbReference type="STRING" id="490189.SAMN02927903_01714"/>
<organism evidence="7 8">
    <name type="scientific">Flavobacterium caeni</name>
    <dbReference type="NCBI Taxonomy" id="490189"/>
    <lineage>
        <taxon>Bacteria</taxon>
        <taxon>Pseudomonadati</taxon>
        <taxon>Bacteroidota</taxon>
        <taxon>Flavobacteriia</taxon>
        <taxon>Flavobacteriales</taxon>
        <taxon>Flavobacteriaceae</taxon>
        <taxon>Flavobacterium</taxon>
    </lineage>
</organism>
<evidence type="ECO:0000313" key="8">
    <source>
        <dbReference type="Proteomes" id="UP000199354"/>
    </source>
</evidence>
<dbReference type="OrthoDB" id="9779128at2"/>
<keyword evidence="5" id="KW-0732">Signal</keyword>
<dbReference type="SUPFAM" id="SSF50685">
    <property type="entry name" value="Barwin-like endoglucanases"/>
    <property type="match status" value="1"/>
</dbReference>
<dbReference type="EMBL" id="FMVF01000007">
    <property type="protein sequence ID" value="SCY57347.1"/>
    <property type="molecule type" value="Genomic_DNA"/>
</dbReference>
<keyword evidence="3" id="KW-1003">Cell membrane</keyword>
<feature type="chain" id="PRO_5011800606" description="Probable endolytic peptidoglycan transglycosylase RlpA" evidence="5">
    <location>
        <begin position="22"/>
        <end position="163"/>
    </location>
</feature>
<dbReference type="InterPro" id="IPR034718">
    <property type="entry name" value="RlpA"/>
</dbReference>
<comment type="subcellular location">
    <subcellularLocation>
        <location evidence="3">Cell membrane</location>
        <topology evidence="3">Lipid-anchor</topology>
    </subcellularLocation>
</comment>
<dbReference type="InterPro" id="IPR036908">
    <property type="entry name" value="RlpA-like_sf"/>
</dbReference>
<dbReference type="GO" id="GO:0005886">
    <property type="term" value="C:plasma membrane"/>
    <property type="evidence" value="ECO:0007669"/>
    <property type="project" value="UniProtKB-SubCell"/>
</dbReference>
<keyword evidence="3" id="KW-0564">Palmitate</keyword>
<evidence type="ECO:0000256" key="5">
    <source>
        <dbReference type="SAM" id="SignalP"/>
    </source>
</evidence>
<feature type="signal peptide" evidence="5">
    <location>
        <begin position="1"/>
        <end position="21"/>
    </location>
</feature>
<keyword evidence="1 3" id="KW-0456">Lyase</keyword>
<evidence type="ECO:0000256" key="4">
    <source>
        <dbReference type="RuleBase" id="RU003495"/>
    </source>
</evidence>